<dbReference type="InterPro" id="IPR008949">
    <property type="entry name" value="Isoprenoid_synthase_dom_sf"/>
</dbReference>
<dbReference type="Pfam" id="PF00348">
    <property type="entry name" value="polyprenyl_synt"/>
    <property type="match status" value="1"/>
</dbReference>
<evidence type="ECO:0000256" key="1">
    <source>
        <dbReference type="ARBA" id="ARBA00022723"/>
    </source>
</evidence>
<dbReference type="SFLD" id="SFLDG01017">
    <property type="entry name" value="Polyprenyl_Transferase_Like"/>
    <property type="match status" value="1"/>
</dbReference>
<comment type="similarity">
    <text evidence="3">Belongs to the FPP/GGPP synthase family.</text>
</comment>
<dbReference type="EC" id="2.5.1.1" evidence="4"/>
<dbReference type="RefSeq" id="WP_122031572.1">
    <property type="nucleotide sequence ID" value="NZ_LS483254.1"/>
</dbReference>
<dbReference type="SUPFAM" id="SSF48576">
    <property type="entry name" value="Terpenoid synthases"/>
    <property type="match status" value="1"/>
</dbReference>
<organism evidence="4 5">
    <name type="scientific">Candidatus Bipolaricaulis anaerobius</name>
    <dbReference type="NCBI Taxonomy" id="2026885"/>
    <lineage>
        <taxon>Bacteria</taxon>
        <taxon>Candidatus Bipolaricaulota</taxon>
        <taxon>Candidatus Bipolaricaulia</taxon>
        <taxon>Candidatus Bipolaricaulales</taxon>
        <taxon>Candidatus Bipolaricaulaceae</taxon>
        <taxon>Candidatus Bipolaricaulis</taxon>
    </lineage>
</organism>
<dbReference type="EMBL" id="LS483254">
    <property type="protein sequence ID" value="SQD93169.1"/>
    <property type="molecule type" value="Genomic_DNA"/>
</dbReference>
<sequence length="322" mass="33788">MNILERYRTEIASSLAAVVPGEGILRQLIGYPLGLVGADGGPGPGIGGKLLRPSLVCFACEALGEEPEGALPLATAIELVHTFSLVHDDIVDGDRVRRGRPTAWVVLGEHQAIHAGDGLLALAFRTAAQADIPAEGVARAVASLATATVAMVGGQARDLELEGMCAGTDLYLEMARGKTGALLGCALELGAIAARRPDLALAHRATGEALGVAFQLRDDWLGLWGDPREFGKAVGADLVRGKRSFPIAWALERDPSFSTLLNEGTPDEARARLAELGADEATAAKAERLLTVAEERAGALPWPGWARAAFRDLCRGLAARVR</sequence>
<keyword evidence="5" id="KW-1185">Reference proteome</keyword>
<dbReference type="GO" id="GO:0004311">
    <property type="term" value="F:geranylgeranyl diphosphate synthase activity"/>
    <property type="evidence" value="ECO:0007669"/>
    <property type="project" value="UniProtKB-EC"/>
</dbReference>
<evidence type="ECO:0000313" key="5">
    <source>
        <dbReference type="Proteomes" id="UP000249818"/>
    </source>
</evidence>
<dbReference type="AlphaFoldDB" id="A0A2X3L1Y6"/>
<evidence type="ECO:0000313" key="4">
    <source>
        <dbReference type="EMBL" id="SQD93169.1"/>
    </source>
</evidence>
<dbReference type="GO" id="GO:0046872">
    <property type="term" value="F:metal ion binding"/>
    <property type="evidence" value="ECO:0007669"/>
    <property type="project" value="UniProtKB-KW"/>
</dbReference>
<dbReference type="GO" id="GO:0004161">
    <property type="term" value="F:dimethylallyltranstransferase activity"/>
    <property type="evidence" value="ECO:0007669"/>
    <property type="project" value="UniProtKB-EC"/>
</dbReference>
<dbReference type="CDD" id="cd00685">
    <property type="entry name" value="Trans_IPPS_HT"/>
    <property type="match status" value="1"/>
</dbReference>
<dbReference type="Gene3D" id="1.10.600.10">
    <property type="entry name" value="Farnesyl Diphosphate Synthase"/>
    <property type="match status" value="1"/>
</dbReference>
<proteinExistence type="inferred from homology"/>
<dbReference type="SFLD" id="SFLDS00005">
    <property type="entry name" value="Isoprenoid_Synthase_Type_I"/>
    <property type="match status" value="1"/>
</dbReference>
<dbReference type="EC" id="2.5.1.10" evidence="4"/>
<gene>
    <name evidence="4" type="ORF">BARAN1_1147</name>
</gene>
<protein>
    <submittedName>
        <fullName evidence="4">Geranylgeranyl pyrophosphate synthetase (GGPP synthetase) (GGPPSASE) (Geranylgeranyl diphosphate synthase)</fullName>
        <ecNumber evidence="4">2.5.1.1</ecNumber>
        <ecNumber evidence="4">2.5.1.10</ecNumber>
        <ecNumber evidence="4">2.5.1.29</ecNumber>
    </submittedName>
</protein>
<keyword evidence="2" id="KW-0460">Magnesium</keyword>
<reference evidence="5" key="1">
    <citation type="submission" date="2018-05" db="EMBL/GenBank/DDBJ databases">
        <authorList>
            <person name="Hao L."/>
        </authorList>
    </citation>
    <scope>NUCLEOTIDE SEQUENCE [LARGE SCALE GENOMIC DNA]</scope>
</reference>
<dbReference type="InterPro" id="IPR033749">
    <property type="entry name" value="Polyprenyl_synt_CS"/>
</dbReference>
<dbReference type="KEGG" id="bana:BARAN1_1147"/>
<dbReference type="PANTHER" id="PTHR12001:SF86">
    <property type="entry name" value="GERANYLGERANYL DIPHOSPHATE SYNTHASE"/>
    <property type="match status" value="1"/>
</dbReference>
<evidence type="ECO:0000256" key="3">
    <source>
        <dbReference type="RuleBase" id="RU004466"/>
    </source>
</evidence>
<evidence type="ECO:0000256" key="2">
    <source>
        <dbReference type="ARBA" id="ARBA00022842"/>
    </source>
</evidence>
<dbReference type="InterPro" id="IPR000092">
    <property type="entry name" value="Polyprenyl_synt"/>
</dbReference>
<keyword evidence="3 4" id="KW-0808">Transferase</keyword>
<dbReference type="OrthoDB" id="9805316at2"/>
<name>A0A2X3L1Y6_9BACT</name>
<dbReference type="GO" id="GO:0008299">
    <property type="term" value="P:isoprenoid biosynthetic process"/>
    <property type="evidence" value="ECO:0007669"/>
    <property type="project" value="InterPro"/>
</dbReference>
<dbReference type="EC" id="2.5.1.29" evidence="4"/>
<keyword evidence="1" id="KW-0479">Metal-binding</keyword>
<dbReference type="PROSITE" id="PS00723">
    <property type="entry name" value="POLYPRENYL_SYNTHASE_1"/>
    <property type="match status" value="1"/>
</dbReference>
<accession>A0A2X3L1Y6</accession>
<dbReference type="Proteomes" id="UP000249818">
    <property type="component" value="Chromosome BARAN1"/>
</dbReference>
<dbReference type="PANTHER" id="PTHR12001">
    <property type="entry name" value="GERANYLGERANYL PYROPHOSPHATE SYNTHASE"/>
    <property type="match status" value="1"/>
</dbReference>
<dbReference type="GO" id="GO:0004337">
    <property type="term" value="F:(2E,6E)-farnesyl diphosphate synthase activity"/>
    <property type="evidence" value="ECO:0007669"/>
    <property type="project" value="UniProtKB-EC"/>
</dbReference>